<dbReference type="InterPro" id="IPR015915">
    <property type="entry name" value="Kelch-typ_b-propeller"/>
</dbReference>
<evidence type="ECO:0000256" key="1">
    <source>
        <dbReference type="ARBA" id="ARBA00022441"/>
    </source>
</evidence>
<comment type="caution">
    <text evidence="4">The sequence shown here is derived from an EMBL/GenBank/DDBJ whole genome shotgun (WGS) entry which is preliminary data.</text>
</comment>
<dbReference type="PANTHER" id="PTHR46093:SF18">
    <property type="entry name" value="FIBRONECTIN TYPE-III DOMAIN-CONTAINING PROTEIN"/>
    <property type="match status" value="1"/>
</dbReference>
<keyword evidence="3" id="KW-0732">Signal</keyword>
<dbReference type="Pfam" id="PF24681">
    <property type="entry name" value="Kelch_KLHDC2_KLHL20_DRC7"/>
    <property type="match status" value="2"/>
</dbReference>
<proteinExistence type="predicted"/>
<evidence type="ECO:0000256" key="3">
    <source>
        <dbReference type="SAM" id="SignalP"/>
    </source>
</evidence>
<keyword evidence="2" id="KW-0677">Repeat</keyword>
<feature type="signal peptide" evidence="3">
    <location>
        <begin position="1"/>
        <end position="19"/>
    </location>
</feature>
<feature type="chain" id="PRO_5017236971" description="Galactose oxidase" evidence="3">
    <location>
        <begin position="20"/>
        <end position="322"/>
    </location>
</feature>
<dbReference type="PANTHER" id="PTHR46093">
    <property type="entry name" value="ACYL-COA-BINDING DOMAIN-CONTAINING PROTEIN 5"/>
    <property type="match status" value="1"/>
</dbReference>
<evidence type="ECO:0000313" key="4">
    <source>
        <dbReference type="EMBL" id="RIA89543.1"/>
    </source>
</evidence>
<dbReference type="OrthoDB" id="432528at2759"/>
<dbReference type="SUPFAM" id="SSF117281">
    <property type="entry name" value="Kelch motif"/>
    <property type="match status" value="1"/>
</dbReference>
<keyword evidence="1" id="KW-0880">Kelch repeat</keyword>
<name>A0A397STW7_9GLOM</name>
<dbReference type="Proteomes" id="UP000265703">
    <property type="component" value="Unassembled WGS sequence"/>
</dbReference>
<sequence length="322" mass="36246">MSNNSLIYFMLWILLQALAEVNCQMTPIIERGHSTTLIDNKLYILGGKDKNAKYVGKELYFFYLDVSTRFNTNELLSLWQDLSKINTILPPHGFAVTVKGGANNNTLILYGGTSDQPMDSLVYTFDPQSNTWSIPEISKVNAIKKLYLTGINHNGKMYLWSGWDKPNVYFNDMLILDTINFSSWGKGSVINAPTPRYLYGATLLPDNKIIYMGGINTEFEVFGWDKNNLNINKGDALTLNEVYIYDIIGDNWSTKTTSGKIPSNRAVFTVILGLDGQRIIIFGGAFINPGYLDTSLYELDLKNFVWSVPKVTGKIPKPIKQT</sequence>
<reference evidence="4 5" key="1">
    <citation type="submission" date="2018-06" db="EMBL/GenBank/DDBJ databases">
        <title>Comparative genomics reveals the genomic features of Rhizophagus irregularis, R. cerebriforme, R. diaphanum and Gigaspora rosea, and their symbiotic lifestyle signature.</title>
        <authorList>
            <person name="Morin E."/>
            <person name="San Clemente H."/>
            <person name="Chen E.C.H."/>
            <person name="De La Providencia I."/>
            <person name="Hainaut M."/>
            <person name="Kuo A."/>
            <person name="Kohler A."/>
            <person name="Murat C."/>
            <person name="Tang N."/>
            <person name="Roy S."/>
            <person name="Loubradou J."/>
            <person name="Henrissat B."/>
            <person name="Grigoriev I.V."/>
            <person name="Corradi N."/>
            <person name="Roux C."/>
            <person name="Martin F.M."/>
        </authorList>
    </citation>
    <scope>NUCLEOTIDE SEQUENCE [LARGE SCALE GENOMIC DNA]</scope>
    <source>
        <strain evidence="4 5">DAOM 227022</strain>
    </source>
</reference>
<evidence type="ECO:0008006" key="6">
    <source>
        <dbReference type="Google" id="ProtNLM"/>
    </source>
</evidence>
<keyword evidence="5" id="KW-1185">Reference proteome</keyword>
<organism evidence="4 5">
    <name type="scientific">Glomus cerebriforme</name>
    <dbReference type="NCBI Taxonomy" id="658196"/>
    <lineage>
        <taxon>Eukaryota</taxon>
        <taxon>Fungi</taxon>
        <taxon>Fungi incertae sedis</taxon>
        <taxon>Mucoromycota</taxon>
        <taxon>Glomeromycotina</taxon>
        <taxon>Glomeromycetes</taxon>
        <taxon>Glomerales</taxon>
        <taxon>Glomeraceae</taxon>
        <taxon>Glomus</taxon>
    </lineage>
</organism>
<dbReference type="EMBL" id="QKYT01000216">
    <property type="protein sequence ID" value="RIA89543.1"/>
    <property type="molecule type" value="Genomic_DNA"/>
</dbReference>
<dbReference type="Gene3D" id="2.120.10.80">
    <property type="entry name" value="Kelch-type beta propeller"/>
    <property type="match status" value="1"/>
</dbReference>
<gene>
    <name evidence="4" type="ORF">C1645_738564</name>
</gene>
<protein>
    <recommendedName>
        <fullName evidence="6">Galactose oxidase</fullName>
    </recommendedName>
</protein>
<evidence type="ECO:0000256" key="2">
    <source>
        <dbReference type="ARBA" id="ARBA00022737"/>
    </source>
</evidence>
<evidence type="ECO:0000313" key="5">
    <source>
        <dbReference type="Proteomes" id="UP000265703"/>
    </source>
</evidence>
<accession>A0A397STW7</accession>
<dbReference type="AlphaFoldDB" id="A0A397STW7"/>